<reference evidence="1 2" key="1">
    <citation type="submission" date="2013-07" db="EMBL/GenBank/DDBJ databases">
        <authorList>
            <person name="Stoco P.H."/>
            <person name="Wagner G."/>
            <person name="Gerber A."/>
            <person name="Zaha A."/>
            <person name="Thompson C."/>
            <person name="Bartholomeu D.C."/>
            <person name="Luckemeyer D.D."/>
            <person name="Bahia D."/>
            <person name="Loreto E."/>
            <person name="Prestes E.B."/>
            <person name="Lima F.M."/>
            <person name="Rodrigues-Luiz G."/>
            <person name="Vallejo G.A."/>
            <person name="Filho J.F."/>
            <person name="Monteiro K.M."/>
            <person name="Tyler K.M."/>
            <person name="de Almeida L.G."/>
            <person name="Ortiz M.F."/>
            <person name="Siervo M.A."/>
            <person name="de Moraes M.H."/>
            <person name="Cunha O.L."/>
            <person name="Mendonca-Neto R."/>
            <person name="Silva R."/>
            <person name="Teixeira S.M."/>
            <person name="Murta S.M."/>
            <person name="Sincero T.C."/>
            <person name="Mendes T.A."/>
            <person name="Urmenyi T.P."/>
            <person name="Silva V.G."/>
            <person name="da Rocha W.D."/>
            <person name="Andersson B."/>
            <person name="Romanha A.J."/>
            <person name="Steindel M."/>
            <person name="de Vasconcelos A.T."/>
            <person name="Grisard E.C."/>
        </authorList>
    </citation>
    <scope>NUCLEOTIDE SEQUENCE [LARGE SCALE GENOMIC DNA]</scope>
    <source>
        <strain evidence="1 2">SC58</strain>
    </source>
</reference>
<name>A0A061JDB7_TRYRA</name>
<accession>A0A061JDB7</accession>
<evidence type="ECO:0000313" key="2">
    <source>
        <dbReference type="Proteomes" id="UP000031737"/>
    </source>
</evidence>
<comment type="caution">
    <text evidence="1">The sequence shown here is derived from an EMBL/GenBank/DDBJ whole genome shotgun (WGS) entry which is preliminary data.</text>
</comment>
<organism evidence="1 2">
    <name type="scientific">Trypanosoma rangeli SC58</name>
    <dbReference type="NCBI Taxonomy" id="429131"/>
    <lineage>
        <taxon>Eukaryota</taxon>
        <taxon>Discoba</taxon>
        <taxon>Euglenozoa</taxon>
        <taxon>Kinetoplastea</taxon>
        <taxon>Metakinetoplastina</taxon>
        <taxon>Trypanosomatida</taxon>
        <taxon>Trypanosomatidae</taxon>
        <taxon>Trypanosoma</taxon>
        <taxon>Herpetosoma</taxon>
    </lineage>
</organism>
<proteinExistence type="predicted"/>
<dbReference type="VEuPathDB" id="TriTrypDB:TRSC58_00102"/>
<dbReference type="Proteomes" id="UP000031737">
    <property type="component" value="Unassembled WGS sequence"/>
</dbReference>
<sequence length="187" mass="20114">MPSVGWNASIALRPCFVGWDAVLLQRYGDGALLVRDERRSIYVVLVSQEHEEPRLLVPAWDPQNFAVRVNQVLYDAGPLEIGVGDELQLIHGGAWSDEDGLCFRVESVNMLEGSSATNAKNSSFEAAAEKTAPQPPGVSGSENAWSIFVRHRLKKVGEVLSCLSPTLPTTLLSSSPACVGASTVHAT</sequence>
<evidence type="ECO:0000313" key="1">
    <source>
        <dbReference type="EMBL" id="ESL12136.1"/>
    </source>
</evidence>
<protein>
    <submittedName>
        <fullName evidence="1">Uncharacterized protein</fullName>
    </submittedName>
</protein>
<dbReference type="AlphaFoldDB" id="A0A061JDB7"/>
<dbReference type="OrthoDB" id="244920at2759"/>
<gene>
    <name evidence="1" type="ORF">TRSC58_00102</name>
</gene>
<dbReference type="EMBL" id="AUPL01000102">
    <property type="protein sequence ID" value="ESL12136.1"/>
    <property type="molecule type" value="Genomic_DNA"/>
</dbReference>
<keyword evidence="2" id="KW-1185">Reference proteome</keyword>